<protein>
    <recommendedName>
        <fullName evidence="3">HNH endonuclease</fullName>
    </recommendedName>
</protein>
<evidence type="ECO:0008006" key="3">
    <source>
        <dbReference type="Google" id="ProtNLM"/>
    </source>
</evidence>
<proteinExistence type="predicted"/>
<evidence type="ECO:0000313" key="2">
    <source>
        <dbReference type="Proteomes" id="UP000192801"/>
    </source>
</evidence>
<organism evidence="1 2">
    <name type="scientific">Mycolicibacterium insubricum</name>
    <dbReference type="NCBI Taxonomy" id="444597"/>
    <lineage>
        <taxon>Bacteria</taxon>
        <taxon>Bacillati</taxon>
        <taxon>Actinomycetota</taxon>
        <taxon>Actinomycetes</taxon>
        <taxon>Mycobacteriales</taxon>
        <taxon>Mycobacteriaceae</taxon>
        <taxon>Mycolicibacterium</taxon>
    </lineage>
</organism>
<dbReference type="AlphaFoldDB" id="A0A1X0D711"/>
<reference evidence="1 2" key="1">
    <citation type="submission" date="2016-12" db="EMBL/GenBank/DDBJ databases">
        <title>The new phylogeny of genus Mycobacterium.</title>
        <authorList>
            <person name="Tortoli E."/>
            <person name="Trovato A."/>
            <person name="Cirillo D.M."/>
        </authorList>
    </citation>
    <scope>NUCLEOTIDE SEQUENCE [LARGE SCALE GENOMIC DNA]</scope>
    <source>
        <strain evidence="1 2">DSM 45130</strain>
    </source>
</reference>
<comment type="caution">
    <text evidence="1">The sequence shown here is derived from an EMBL/GenBank/DDBJ whole genome shotgun (WGS) entry which is preliminary data.</text>
</comment>
<gene>
    <name evidence="1" type="ORF">BST26_14960</name>
</gene>
<keyword evidence="2" id="KW-1185">Reference proteome</keyword>
<dbReference type="EMBL" id="MVHS01000039">
    <property type="protein sequence ID" value="ORA68009.1"/>
    <property type="molecule type" value="Genomic_DNA"/>
</dbReference>
<accession>A0A1X0D711</accession>
<name>A0A1X0D711_9MYCO</name>
<evidence type="ECO:0000313" key="1">
    <source>
        <dbReference type="EMBL" id="ORA68009.1"/>
    </source>
</evidence>
<sequence>MMRPRWNDSRFSAGTMVRGALWLLDVVGEGNVFTKEQVRSAFPGVSQADRRIRDLRDYGWTIFSSSDDATLELDEQRFVAAGIAVWDPAARRQAQAKAITAKERHAAMAADGFQCVVCGVGGGETYPDSPNETAVLGTTRRPVGLPDGSSAKQLVTECKRCRAGDGSSRPPADIRRLIEDARNLEDDDRNHLHRWVERGRRGPTPLDRLWNAYRQLPAEARHEFERSFDT</sequence>
<dbReference type="OrthoDB" id="3823469at2"/>
<dbReference type="Proteomes" id="UP000192801">
    <property type="component" value="Unassembled WGS sequence"/>
</dbReference>
<dbReference type="STRING" id="444597.BST26_14960"/>